<gene>
    <name evidence="1" type="ORF">O181_067808</name>
</gene>
<evidence type="ECO:0000313" key="2">
    <source>
        <dbReference type="Proteomes" id="UP000765509"/>
    </source>
</evidence>
<evidence type="ECO:0000313" key="1">
    <source>
        <dbReference type="EMBL" id="MBW0528093.1"/>
    </source>
</evidence>
<proteinExistence type="predicted"/>
<dbReference type="AlphaFoldDB" id="A0A9Q3EU44"/>
<dbReference type="EMBL" id="AVOT02034064">
    <property type="protein sequence ID" value="MBW0528093.1"/>
    <property type="molecule type" value="Genomic_DNA"/>
</dbReference>
<evidence type="ECO:0008006" key="3">
    <source>
        <dbReference type="Google" id="ProtNLM"/>
    </source>
</evidence>
<comment type="caution">
    <text evidence="1">The sequence shown here is derived from an EMBL/GenBank/DDBJ whole genome shotgun (WGS) entry which is preliminary data.</text>
</comment>
<dbReference type="Proteomes" id="UP000765509">
    <property type="component" value="Unassembled WGS sequence"/>
</dbReference>
<dbReference type="OrthoDB" id="3356549at2759"/>
<protein>
    <recommendedName>
        <fullName evidence="3">FAR1 domain-containing protein</fullName>
    </recommendedName>
</protein>
<reference evidence="1" key="1">
    <citation type="submission" date="2021-03" db="EMBL/GenBank/DDBJ databases">
        <title>Draft genome sequence of rust myrtle Austropuccinia psidii MF-1, a brazilian biotype.</title>
        <authorList>
            <person name="Quecine M.C."/>
            <person name="Pachon D.M.R."/>
            <person name="Bonatelli M.L."/>
            <person name="Correr F.H."/>
            <person name="Franceschini L.M."/>
            <person name="Leite T.F."/>
            <person name="Margarido G.R.A."/>
            <person name="Almeida C.A."/>
            <person name="Ferrarezi J.A."/>
            <person name="Labate C.A."/>
        </authorList>
    </citation>
    <scope>NUCLEOTIDE SEQUENCE</scope>
    <source>
        <strain evidence="1">MF-1</strain>
    </source>
</reference>
<organism evidence="1 2">
    <name type="scientific">Austropuccinia psidii MF-1</name>
    <dbReference type="NCBI Taxonomy" id="1389203"/>
    <lineage>
        <taxon>Eukaryota</taxon>
        <taxon>Fungi</taxon>
        <taxon>Dikarya</taxon>
        <taxon>Basidiomycota</taxon>
        <taxon>Pucciniomycotina</taxon>
        <taxon>Pucciniomycetes</taxon>
        <taxon>Pucciniales</taxon>
        <taxon>Sphaerophragmiaceae</taxon>
        <taxon>Austropuccinia</taxon>
    </lineage>
</organism>
<sequence>MLQSPTEGEFQTLVLLFQHVHNVSREQGSALSTLRSNMTHNQTEISFNRYGTPNSHKHSSKKVTARKLDCLFRIYARKYSKSTTWTLKVKNTEHRHDATENIMANPAFREFNEQ</sequence>
<accession>A0A9Q3EU44</accession>
<name>A0A9Q3EU44_9BASI</name>
<keyword evidence="2" id="KW-1185">Reference proteome</keyword>